<accession>A0A6U4AFA3</accession>
<dbReference type="PRINTS" id="PR00081">
    <property type="entry name" value="GDHRDH"/>
</dbReference>
<name>A0A6U4AFA3_9STRA</name>
<gene>
    <name evidence="2" type="ORF">DBRI1063_LOCUS18315</name>
</gene>
<dbReference type="PANTHER" id="PTHR43157">
    <property type="entry name" value="PHOSPHATIDYLINOSITOL-GLYCAN BIOSYNTHESIS CLASS F PROTEIN-RELATED"/>
    <property type="match status" value="1"/>
</dbReference>
<dbReference type="PANTHER" id="PTHR43157:SF31">
    <property type="entry name" value="PHOSPHATIDYLINOSITOL-GLYCAN BIOSYNTHESIS CLASS F PROTEIN"/>
    <property type="match status" value="1"/>
</dbReference>
<keyword evidence="1" id="KW-0560">Oxidoreductase</keyword>
<evidence type="ECO:0000313" key="2">
    <source>
        <dbReference type="EMBL" id="CAD9344367.1"/>
    </source>
</evidence>
<evidence type="ECO:0000256" key="1">
    <source>
        <dbReference type="ARBA" id="ARBA00023002"/>
    </source>
</evidence>
<dbReference type="InterPro" id="IPR036291">
    <property type="entry name" value="NAD(P)-bd_dom_sf"/>
</dbReference>
<organism evidence="2">
    <name type="scientific">Ditylum brightwellii</name>
    <dbReference type="NCBI Taxonomy" id="49249"/>
    <lineage>
        <taxon>Eukaryota</taxon>
        <taxon>Sar</taxon>
        <taxon>Stramenopiles</taxon>
        <taxon>Ochrophyta</taxon>
        <taxon>Bacillariophyta</taxon>
        <taxon>Mediophyceae</taxon>
        <taxon>Lithodesmiophycidae</taxon>
        <taxon>Lithodesmiales</taxon>
        <taxon>Lithodesmiaceae</taxon>
        <taxon>Ditylum</taxon>
    </lineage>
</organism>
<evidence type="ECO:0008006" key="3">
    <source>
        <dbReference type="Google" id="ProtNLM"/>
    </source>
</evidence>
<dbReference type="CDD" id="cd05327">
    <property type="entry name" value="retinol-DH_like_SDR_c_like"/>
    <property type="match status" value="1"/>
</dbReference>
<protein>
    <recommendedName>
        <fullName evidence="3">Protochlorophyllide reductase</fullName>
    </recommendedName>
</protein>
<dbReference type="GO" id="GO:0016491">
    <property type="term" value="F:oxidoreductase activity"/>
    <property type="evidence" value="ECO:0007669"/>
    <property type="project" value="UniProtKB-KW"/>
</dbReference>
<sequence>MPTPHRCDPKLFEKDLTGQVIICTGANSGIGLETTRQLTSQNATVILACRNEEKANVAMKDIGNADKTFYIHLDLSDLDSVRSFVDTFTSKYDRLDILINNAGVMMCPYAKTKQGFELQIGSNHLAHFLLFQLLTPILIKTAEETGKPSRFITVSSCAAAACNLPGMTSTDPEIDFDDLNWEKKKYDQSAAYAQSKLANYLTALEASHKYESSKLISASLHPGWVQSNLDQHVISNNFFGNMLRKLFLWSGKMINAVDGAQTTLFCILNDAKSMESGAFYSQLGVYKEKDATKGGWPIKLPNPKATDEVASKLWVESEKLVNP</sequence>
<proteinExistence type="predicted"/>
<dbReference type="InterPro" id="IPR002347">
    <property type="entry name" value="SDR_fam"/>
</dbReference>
<dbReference type="SUPFAM" id="SSF51735">
    <property type="entry name" value="NAD(P)-binding Rossmann-fold domains"/>
    <property type="match status" value="1"/>
</dbReference>
<dbReference type="AlphaFoldDB" id="A0A6U4AFA3"/>
<dbReference type="Gene3D" id="3.40.50.720">
    <property type="entry name" value="NAD(P)-binding Rossmann-like Domain"/>
    <property type="match status" value="1"/>
</dbReference>
<dbReference type="EMBL" id="HBGN01028400">
    <property type="protein sequence ID" value="CAD9344367.1"/>
    <property type="molecule type" value="Transcribed_RNA"/>
</dbReference>
<dbReference type="Pfam" id="PF00106">
    <property type="entry name" value="adh_short"/>
    <property type="match status" value="1"/>
</dbReference>
<reference evidence="2" key="1">
    <citation type="submission" date="2021-01" db="EMBL/GenBank/DDBJ databases">
        <authorList>
            <person name="Corre E."/>
            <person name="Pelletier E."/>
            <person name="Niang G."/>
            <person name="Scheremetjew M."/>
            <person name="Finn R."/>
            <person name="Kale V."/>
            <person name="Holt S."/>
            <person name="Cochrane G."/>
            <person name="Meng A."/>
            <person name="Brown T."/>
            <person name="Cohen L."/>
        </authorList>
    </citation>
    <scope>NUCLEOTIDE SEQUENCE</scope>
    <source>
        <strain evidence="2">Pop2</strain>
    </source>
</reference>